<sequence>MDKQTLHITNGNLFTKQLLVLDFAGDILTWEEMLCDGPTFFDIDSEAFFKTRKSFFASIYKLELDVYAFKNELKKLNRKEDYSEVILWFEYDLFCHINMIAVISLIQQKKIGLPIYLVCSGRVQGKKNLVGLSELSSAEIIKHYDERILLNEDDIKLAVSLWQIYCGTDHNLFKPFIVKSSSFVYLSNCLKAHLERFPDSKSGLNILERNILEIVKNNTIKSEHHLLGYALNYQGYYGFGDMQLLRIIDKLSIFFTIDASGYKLNRKGHEALLNQHNFYPEIKNTMFYGGVSNADFQFSKTHNKLIKTPRNAY</sequence>
<evidence type="ECO:0000313" key="2">
    <source>
        <dbReference type="Proteomes" id="UP000233435"/>
    </source>
</evidence>
<reference evidence="1 2" key="1">
    <citation type="submission" date="2017-12" db="EMBL/GenBank/DDBJ databases">
        <title>Confluentibacter flavum sp. nov., isolated from the saline lake.</title>
        <authorList>
            <person name="Yu L."/>
        </authorList>
    </citation>
    <scope>NUCLEOTIDE SEQUENCE [LARGE SCALE GENOMIC DNA]</scope>
    <source>
        <strain evidence="1 2">3B</strain>
    </source>
</reference>
<gene>
    <name evidence="1" type="ORF">CSW08_10045</name>
</gene>
<name>A0A2N3HJ91_9FLAO</name>
<organism evidence="1 2">
    <name type="scientific">Confluentibacter flavum</name>
    <dbReference type="NCBI Taxonomy" id="1909700"/>
    <lineage>
        <taxon>Bacteria</taxon>
        <taxon>Pseudomonadati</taxon>
        <taxon>Bacteroidota</taxon>
        <taxon>Flavobacteriia</taxon>
        <taxon>Flavobacteriales</taxon>
        <taxon>Flavobacteriaceae</taxon>
        <taxon>Confluentibacter</taxon>
    </lineage>
</organism>
<evidence type="ECO:0000313" key="1">
    <source>
        <dbReference type="EMBL" id="PKQ45045.1"/>
    </source>
</evidence>
<dbReference type="RefSeq" id="WP_106659754.1">
    <property type="nucleotide sequence ID" value="NZ_PJEO01000035.1"/>
</dbReference>
<dbReference type="EMBL" id="PJEO01000035">
    <property type="protein sequence ID" value="PKQ45045.1"/>
    <property type="molecule type" value="Genomic_DNA"/>
</dbReference>
<keyword evidence="2" id="KW-1185">Reference proteome</keyword>
<dbReference type="Proteomes" id="UP000233435">
    <property type="component" value="Unassembled WGS sequence"/>
</dbReference>
<dbReference type="AlphaFoldDB" id="A0A2N3HJ91"/>
<comment type="caution">
    <text evidence="1">The sequence shown here is derived from an EMBL/GenBank/DDBJ whole genome shotgun (WGS) entry which is preliminary data.</text>
</comment>
<protein>
    <submittedName>
        <fullName evidence="1">DUF1835 domain-containing protein</fullName>
    </submittedName>
</protein>
<proteinExistence type="predicted"/>
<dbReference type="OrthoDB" id="127805at2"/>
<accession>A0A2N3HJ91</accession>